<dbReference type="EMBL" id="JADEXQ010000044">
    <property type="protein sequence ID" value="MBE9030759.1"/>
    <property type="molecule type" value="Genomic_DNA"/>
</dbReference>
<evidence type="ECO:0000313" key="2">
    <source>
        <dbReference type="EMBL" id="MBE9030759.1"/>
    </source>
</evidence>
<comment type="caution">
    <text evidence="2">The sequence shown here is derived from an EMBL/GenBank/DDBJ whole genome shotgun (WGS) entry which is preliminary data.</text>
</comment>
<dbReference type="GO" id="GO:0008237">
    <property type="term" value="F:metallopeptidase activity"/>
    <property type="evidence" value="ECO:0007669"/>
    <property type="project" value="UniProtKB-KW"/>
</dbReference>
<feature type="transmembrane region" description="Helical" evidence="1">
    <location>
        <begin position="164"/>
        <end position="183"/>
    </location>
</feature>
<organism evidence="2 3">
    <name type="scientific">Romeriopsis navalis LEGE 11480</name>
    <dbReference type="NCBI Taxonomy" id="2777977"/>
    <lineage>
        <taxon>Bacteria</taxon>
        <taxon>Bacillati</taxon>
        <taxon>Cyanobacteriota</taxon>
        <taxon>Cyanophyceae</taxon>
        <taxon>Leptolyngbyales</taxon>
        <taxon>Leptolyngbyaceae</taxon>
        <taxon>Romeriopsis</taxon>
        <taxon>Romeriopsis navalis</taxon>
    </lineage>
</organism>
<name>A0A928VRG5_9CYAN</name>
<feature type="transmembrane region" description="Helical" evidence="1">
    <location>
        <begin position="12"/>
        <end position="30"/>
    </location>
</feature>
<keyword evidence="1" id="KW-1133">Transmembrane helix</keyword>
<evidence type="ECO:0000313" key="3">
    <source>
        <dbReference type="Proteomes" id="UP000625316"/>
    </source>
</evidence>
<dbReference type="Proteomes" id="UP000625316">
    <property type="component" value="Unassembled WGS sequence"/>
</dbReference>
<dbReference type="AlphaFoldDB" id="A0A928VRG5"/>
<evidence type="ECO:0000256" key="1">
    <source>
        <dbReference type="SAM" id="Phobius"/>
    </source>
</evidence>
<reference evidence="2" key="1">
    <citation type="submission" date="2020-10" db="EMBL/GenBank/DDBJ databases">
        <authorList>
            <person name="Castelo-Branco R."/>
            <person name="Eusebio N."/>
            <person name="Adriana R."/>
            <person name="Vieira A."/>
            <person name="Brugerolle De Fraissinette N."/>
            <person name="Rezende De Castro R."/>
            <person name="Schneider M.P."/>
            <person name="Vasconcelos V."/>
            <person name="Leao P.N."/>
        </authorList>
    </citation>
    <scope>NUCLEOTIDE SEQUENCE</scope>
    <source>
        <strain evidence="2">LEGE 11480</strain>
    </source>
</reference>
<feature type="transmembrane region" description="Helical" evidence="1">
    <location>
        <begin position="280"/>
        <end position="297"/>
    </location>
</feature>
<dbReference type="InterPro" id="IPR026898">
    <property type="entry name" value="PrsW"/>
</dbReference>
<keyword evidence="2" id="KW-0645">Protease</keyword>
<protein>
    <submittedName>
        <fullName evidence="2">PrsW family intramembrane metalloprotease</fullName>
    </submittedName>
</protein>
<keyword evidence="2" id="KW-0482">Metalloprotease</keyword>
<feature type="transmembrane region" description="Helical" evidence="1">
    <location>
        <begin position="90"/>
        <end position="117"/>
    </location>
</feature>
<proteinExistence type="predicted"/>
<keyword evidence="3" id="KW-1185">Reference proteome</keyword>
<dbReference type="RefSeq" id="WP_264325588.1">
    <property type="nucleotide sequence ID" value="NZ_JADEXQ010000044.1"/>
</dbReference>
<feature type="transmembrane region" description="Helical" evidence="1">
    <location>
        <begin position="233"/>
        <end position="250"/>
    </location>
</feature>
<feature type="transmembrane region" description="Helical" evidence="1">
    <location>
        <begin position="195"/>
        <end position="213"/>
    </location>
</feature>
<feature type="transmembrane region" description="Helical" evidence="1">
    <location>
        <begin position="42"/>
        <end position="60"/>
    </location>
</feature>
<gene>
    <name evidence="2" type="ORF">IQ266_13560</name>
</gene>
<feature type="transmembrane region" description="Helical" evidence="1">
    <location>
        <begin position="317"/>
        <end position="340"/>
    </location>
</feature>
<keyword evidence="1" id="KW-0472">Membrane</keyword>
<accession>A0A928VRG5</accession>
<dbReference type="Pfam" id="PF13367">
    <property type="entry name" value="PrsW-protease"/>
    <property type="match status" value="1"/>
</dbReference>
<keyword evidence="2" id="KW-0378">Hydrolase</keyword>
<sequence length="350" mass="38960">MVSADLINRLQWFPIVIWSVVPPFSLLLLYHRRIRAAPPVNGAAALFGIGMLAGLMAWGLEHGLWLMVQALPISLRLNPTVPEQTLFSMVLWQAAVTAPAAEACKLAAVVLPLGWLVRRYQRVPAQPSTVLLATIAVALGFAAQTSLVALWYGRESVMNVLLMMPMQMVFSMPWGFALGVGLCRMSRHLEYSTKLTLHGWLAACLCHAAWNGLILFSQTPGRLLLLQSSTNVTAAYLLYGLFPWALWLWWQTERMLMRSQGEVPPRLITARTSGQLMRQYVTIFVCLGFGGAALNSLRDFGNSLKFTWDLRMTFDQLTVIGLGQALLRTVILAVIALYIFMRLRQPSDAS</sequence>
<keyword evidence="1" id="KW-0812">Transmembrane</keyword>
<feature type="transmembrane region" description="Helical" evidence="1">
    <location>
        <begin position="129"/>
        <end position="152"/>
    </location>
</feature>